<dbReference type="Proteomes" id="UP000054549">
    <property type="component" value="Unassembled WGS sequence"/>
</dbReference>
<organism evidence="1 2">
    <name type="scientific">Amanita muscaria (strain Koide BX008)</name>
    <dbReference type="NCBI Taxonomy" id="946122"/>
    <lineage>
        <taxon>Eukaryota</taxon>
        <taxon>Fungi</taxon>
        <taxon>Dikarya</taxon>
        <taxon>Basidiomycota</taxon>
        <taxon>Agaricomycotina</taxon>
        <taxon>Agaricomycetes</taxon>
        <taxon>Agaricomycetidae</taxon>
        <taxon>Agaricales</taxon>
        <taxon>Pluteineae</taxon>
        <taxon>Amanitaceae</taxon>
        <taxon>Amanita</taxon>
    </lineage>
</organism>
<gene>
    <name evidence="1" type="ORF">M378DRAFT_168152</name>
</gene>
<proteinExistence type="predicted"/>
<evidence type="ECO:0000313" key="1">
    <source>
        <dbReference type="EMBL" id="KIL60414.1"/>
    </source>
</evidence>
<dbReference type="HOGENOM" id="CLU_3068182_0_0_1"/>
<sequence>MCLPSSRIVTVTRKAHTTPSYEDHIPLNWFENAFLAVVGSVVMSLAGPNRSPL</sequence>
<reference evidence="1 2" key="1">
    <citation type="submission" date="2014-04" db="EMBL/GenBank/DDBJ databases">
        <title>Evolutionary Origins and Diversification of the Mycorrhizal Mutualists.</title>
        <authorList>
            <consortium name="DOE Joint Genome Institute"/>
            <consortium name="Mycorrhizal Genomics Consortium"/>
            <person name="Kohler A."/>
            <person name="Kuo A."/>
            <person name="Nagy L.G."/>
            <person name="Floudas D."/>
            <person name="Copeland A."/>
            <person name="Barry K.W."/>
            <person name="Cichocki N."/>
            <person name="Veneault-Fourrey C."/>
            <person name="LaButti K."/>
            <person name="Lindquist E.A."/>
            <person name="Lipzen A."/>
            <person name="Lundell T."/>
            <person name="Morin E."/>
            <person name="Murat C."/>
            <person name="Riley R."/>
            <person name="Ohm R."/>
            <person name="Sun H."/>
            <person name="Tunlid A."/>
            <person name="Henrissat B."/>
            <person name="Grigoriev I.V."/>
            <person name="Hibbett D.S."/>
            <person name="Martin F."/>
        </authorList>
    </citation>
    <scope>NUCLEOTIDE SEQUENCE [LARGE SCALE GENOMIC DNA]</scope>
    <source>
        <strain evidence="1 2">Koide BX008</strain>
    </source>
</reference>
<keyword evidence="2" id="KW-1185">Reference proteome</keyword>
<dbReference type="AlphaFoldDB" id="A0A0C2T1S8"/>
<name>A0A0C2T1S8_AMAMK</name>
<dbReference type="InParanoid" id="A0A0C2T1S8"/>
<evidence type="ECO:0000313" key="2">
    <source>
        <dbReference type="Proteomes" id="UP000054549"/>
    </source>
</evidence>
<accession>A0A0C2T1S8</accession>
<dbReference type="EMBL" id="KN818299">
    <property type="protein sequence ID" value="KIL60414.1"/>
    <property type="molecule type" value="Genomic_DNA"/>
</dbReference>
<protein>
    <submittedName>
        <fullName evidence="1">Uncharacterized protein</fullName>
    </submittedName>
</protein>